<dbReference type="PIRSF" id="PIRSF015034">
    <property type="entry name" value="YacH"/>
    <property type="match status" value="1"/>
</dbReference>
<dbReference type="GO" id="GO:1990169">
    <property type="term" value="P:stress response to copper ion"/>
    <property type="evidence" value="ECO:0007669"/>
    <property type="project" value="TreeGrafter"/>
</dbReference>
<dbReference type="PANTHER" id="PTHR38430:SF1">
    <property type="entry name" value="PROTEIN-ARGININE KINASE ACTIVATOR PROTEIN"/>
    <property type="match status" value="1"/>
</dbReference>
<evidence type="ECO:0000313" key="2">
    <source>
        <dbReference type="Proteomes" id="UP000183639"/>
    </source>
</evidence>
<dbReference type="Gene3D" id="4.10.860.10">
    <property type="entry name" value="UVR domain"/>
    <property type="match status" value="1"/>
</dbReference>
<keyword evidence="1" id="KW-0418">Kinase</keyword>
<proteinExistence type="predicted"/>
<sequence length="183" mass="20474">MLCDDCGRNEAVVHITQIGPDGRVEKNLCEKCAAAYGEFMATEHHTRNVSMDDFLKGIFSNHTDAEEVQQAGQRELVCPSCGMSYRDFQQSGKIGCADCYKTFRQQLEPLLRRIHGSSLHRGKIPHRTGGTIELKHEIGMLRQKLQESVAQEEYERAAELRDKIRALEAQLALKEGGAADGNQ</sequence>
<dbReference type="GO" id="GO:0050897">
    <property type="term" value="F:cobalt ion binding"/>
    <property type="evidence" value="ECO:0007669"/>
    <property type="project" value="TreeGrafter"/>
</dbReference>
<dbReference type="InterPro" id="IPR036876">
    <property type="entry name" value="UVR_dom_sf"/>
</dbReference>
<dbReference type="InterPro" id="IPR025542">
    <property type="entry name" value="YacH"/>
</dbReference>
<keyword evidence="1" id="KW-0808">Transferase</keyword>
<dbReference type="PANTHER" id="PTHR38430">
    <property type="entry name" value="PROTEIN-ARGININE KINASE ACTIVATOR PROTEIN"/>
    <property type="match status" value="1"/>
</dbReference>
<dbReference type="InterPro" id="IPR001943">
    <property type="entry name" value="UVR_dom"/>
</dbReference>
<dbReference type="OrthoDB" id="9788704at2"/>
<protein>
    <submittedName>
        <fullName evidence="1">Protein-arginine kinase activator protein McsA</fullName>
    </submittedName>
</protein>
<dbReference type="RefSeq" id="WP_075442028.1">
    <property type="nucleotide sequence ID" value="NZ_FOQK01000003.1"/>
</dbReference>
<organism evidence="1 2">
    <name type="scientific">Selenomonas ruminantium</name>
    <dbReference type="NCBI Taxonomy" id="971"/>
    <lineage>
        <taxon>Bacteria</taxon>
        <taxon>Bacillati</taxon>
        <taxon>Bacillota</taxon>
        <taxon>Negativicutes</taxon>
        <taxon>Selenomonadales</taxon>
        <taxon>Selenomonadaceae</taxon>
        <taxon>Selenomonas</taxon>
    </lineage>
</organism>
<dbReference type="Pfam" id="PF02151">
    <property type="entry name" value="UVR"/>
    <property type="match status" value="1"/>
</dbReference>
<accession>A0A1I3CA36</accession>
<reference evidence="1 2" key="1">
    <citation type="submission" date="2016-10" db="EMBL/GenBank/DDBJ databases">
        <authorList>
            <person name="de Groot N.N."/>
        </authorList>
    </citation>
    <scope>NUCLEOTIDE SEQUENCE [LARGE SCALE GENOMIC DNA]</scope>
    <source>
        <strain evidence="1 2">Z108</strain>
    </source>
</reference>
<dbReference type="Proteomes" id="UP000183639">
    <property type="component" value="Unassembled WGS sequence"/>
</dbReference>
<dbReference type="GO" id="GO:0008270">
    <property type="term" value="F:zinc ion binding"/>
    <property type="evidence" value="ECO:0007669"/>
    <property type="project" value="TreeGrafter"/>
</dbReference>
<dbReference type="AlphaFoldDB" id="A0A1I3CA36"/>
<gene>
    <name evidence="1" type="ORF">SAMN04487861_1039</name>
</gene>
<dbReference type="GO" id="GO:0016301">
    <property type="term" value="F:kinase activity"/>
    <property type="evidence" value="ECO:0007669"/>
    <property type="project" value="UniProtKB-KW"/>
</dbReference>
<evidence type="ECO:0000313" key="1">
    <source>
        <dbReference type="EMBL" id="SFH71415.1"/>
    </source>
</evidence>
<dbReference type="PROSITE" id="PS50151">
    <property type="entry name" value="UVR"/>
    <property type="match status" value="1"/>
</dbReference>
<dbReference type="SUPFAM" id="SSF46600">
    <property type="entry name" value="C-terminal UvrC-binding domain of UvrB"/>
    <property type="match status" value="1"/>
</dbReference>
<dbReference type="GO" id="GO:0005507">
    <property type="term" value="F:copper ion binding"/>
    <property type="evidence" value="ECO:0007669"/>
    <property type="project" value="TreeGrafter"/>
</dbReference>
<name>A0A1I3CA36_SELRU</name>
<dbReference type="GO" id="GO:1990170">
    <property type="term" value="P:stress response to cadmium ion"/>
    <property type="evidence" value="ECO:0007669"/>
    <property type="project" value="TreeGrafter"/>
</dbReference>
<dbReference type="GO" id="GO:0046870">
    <property type="term" value="F:cadmium ion binding"/>
    <property type="evidence" value="ECO:0007669"/>
    <property type="project" value="TreeGrafter"/>
</dbReference>
<dbReference type="EMBL" id="FOQK01000003">
    <property type="protein sequence ID" value="SFH71415.1"/>
    <property type="molecule type" value="Genomic_DNA"/>
</dbReference>